<dbReference type="EMBL" id="JBHSFV010000004">
    <property type="protein sequence ID" value="MFC4634079.1"/>
    <property type="molecule type" value="Genomic_DNA"/>
</dbReference>
<accession>A0ABV9HV95</accession>
<reference evidence="2" key="1">
    <citation type="journal article" date="2019" name="Int. J. Syst. Evol. Microbiol.">
        <title>The Global Catalogue of Microorganisms (GCM) 10K type strain sequencing project: providing services to taxonomists for standard genome sequencing and annotation.</title>
        <authorList>
            <consortium name="The Broad Institute Genomics Platform"/>
            <consortium name="The Broad Institute Genome Sequencing Center for Infectious Disease"/>
            <person name="Wu L."/>
            <person name="Ma J."/>
        </authorList>
    </citation>
    <scope>NUCLEOTIDE SEQUENCE [LARGE SCALE GENOMIC DNA]</scope>
    <source>
        <strain evidence="2">YJ-61-S</strain>
    </source>
</reference>
<protein>
    <submittedName>
        <fullName evidence="1">Uncharacterized protein</fullName>
    </submittedName>
</protein>
<evidence type="ECO:0000313" key="2">
    <source>
        <dbReference type="Proteomes" id="UP001596043"/>
    </source>
</evidence>
<proteinExistence type="predicted"/>
<name>A0ABV9HV95_9FLAO</name>
<dbReference type="RefSeq" id="WP_379978303.1">
    <property type="nucleotide sequence ID" value="NZ_JBHSFV010000004.1"/>
</dbReference>
<gene>
    <name evidence="1" type="ORF">ACFO3O_09185</name>
</gene>
<keyword evidence="2" id="KW-1185">Reference proteome</keyword>
<comment type="caution">
    <text evidence="1">The sequence shown here is derived from an EMBL/GenBank/DDBJ whole genome shotgun (WGS) entry which is preliminary data.</text>
</comment>
<dbReference type="Proteomes" id="UP001596043">
    <property type="component" value="Unassembled WGS sequence"/>
</dbReference>
<evidence type="ECO:0000313" key="1">
    <source>
        <dbReference type="EMBL" id="MFC4634079.1"/>
    </source>
</evidence>
<sequence>MDINYYNSKEGVVTKEIFDKEKQHIIAIEDLDYHANELEKLWSK</sequence>
<organism evidence="1 2">
    <name type="scientific">Dokdonia ponticola</name>
    <dbReference type="NCBI Taxonomy" id="2041041"/>
    <lineage>
        <taxon>Bacteria</taxon>
        <taxon>Pseudomonadati</taxon>
        <taxon>Bacteroidota</taxon>
        <taxon>Flavobacteriia</taxon>
        <taxon>Flavobacteriales</taxon>
        <taxon>Flavobacteriaceae</taxon>
        <taxon>Dokdonia</taxon>
    </lineage>
</organism>